<dbReference type="GO" id="GO:0003677">
    <property type="term" value="F:DNA binding"/>
    <property type="evidence" value="ECO:0007669"/>
    <property type="project" value="UniProtKB-KW"/>
</dbReference>
<dbReference type="InterPro" id="IPR013096">
    <property type="entry name" value="Cupin_2"/>
</dbReference>
<proteinExistence type="predicted"/>
<dbReference type="CDD" id="cd00093">
    <property type="entry name" value="HTH_XRE"/>
    <property type="match status" value="1"/>
</dbReference>
<dbReference type="CDD" id="cd02209">
    <property type="entry name" value="cupin_XRE_C"/>
    <property type="match status" value="1"/>
</dbReference>
<accession>A0A0B6AUP5</accession>
<dbReference type="InterPro" id="IPR050807">
    <property type="entry name" value="TransReg_Diox_bact_type"/>
</dbReference>
<dbReference type="KEGG" id="bmeg:BG04_4953"/>
<dbReference type="InterPro" id="IPR001387">
    <property type="entry name" value="Cro/C1-type_HTH"/>
</dbReference>
<dbReference type="InterPro" id="IPR010982">
    <property type="entry name" value="Lambda_DNA-bd_dom_sf"/>
</dbReference>
<dbReference type="GO" id="GO:0003700">
    <property type="term" value="F:DNA-binding transcription factor activity"/>
    <property type="evidence" value="ECO:0007669"/>
    <property type="project" value="TreeGrafter"/>
</dbReference>
<dbReference type="SUPFAM" id="SSF51182">
    <property type="entry name" value="RmlC-like cupins"/>
    <property type="match status" value="1"/>
</dbReference>
<dbReference type="Proteomes" id="UP000031829">
    <property type="component" value="Chromosome"/>
</dbReference>
<dbReference type="Gene3D" id="2.60.120.10">
    <property type="entry name" value="Jelly Rolls"/>
    <property type="match status" value="1"/>
</dbReference>
<gene>
    <name evidence="2" type="ORF">BG04_4953</name>
</gene>
<evidence type="ECO:0000313" key="3">
    <source>
        <dbReference type="Proteomes" id="UP000031829"/>
    </source>
</evidence>
<dbReference type="InterPro" id="IPR014710">
    <property type="entry name" value="RmlC-like_jellyroll"/>
</dbReference>
<dbReference type="PROSITE" id="PS50943">
    <property type="entry name" value="HTH_CROC1"/>
    <property type="match status" value="1"/>
</dbReference>
<evidence type="ECO:0000256" key="1">
    <source>
        <dbReference type="ARBA" id="ARBA00023125"/>
    </source>
</evidence>
<dbReference type="InterPro" id="IPR011051">
    <property type="entry name" value="RmlC_Cupin_sf"/>
</dbReference>
<reference evidence="2 3" key="1">
    <citation type="journal article" date="2015" name="Genome Announc.">
        <title>Complete genome sequences for 35 biothreat assay-relevant bacillus species.</title>
        <authorList>
            <person name="Johnson S.L."/>
            <person name="Daligault H.E."/>
            <person name="Davenport K.W."/>
            <person name="Jaissle J."/>
            <person name="Frey K.G."/>
            <person name="Ladner J.T."/>
            <person name="Broomall S.M."/>
            <person name="Bishop-Lilly K.A."/>
            <person name="Bruce D.C."/>
            <person name="Gibbons H.S."/>
            <person name="Coyne S.R."/>
            <person name="Lo C.C."/>
            <person name="Meincke L."/>
            <person name="Munk A.C."/>
            <person name="Koroleva G.I."/>
            <person name="Rosenzweig C.N."/>
            <person name="Palacios G.F."/>
            <person name="Redden C.L."/>
            <person name="Minogue T.D."/>
            <person name="Chain P.S."/>
        </authorList>
    </citation>
    <scope>NUCLEOTIDE SEQUENCE [LARGE SCALE GENOMIC DNA]</scope>
    <source>
        <strain evidence="3">ATCC 14581 / DSM 32 / JCM 2506 / NBRC 15308 / NCIMB 9376 / NCTC 10342 / NRRL B-14308 / VKM B-512</strain>
    </source>
</reference>
<dbReference type="PANTHER" id="PTHR46797">
    <property type="entry name" value="HTH-TYPE TRANSCRIPTIONAL REGULATOR"/>
    <property type="match status" value="1"/>
</dbReference>
<evidence type="ECO:0000313" key="2">
    <source>
        <dbReference type="EMBL" id="AJI23579.1"/>
    </source>
</evidence>
<dbReference type="RefSeq" id="WP_016764277.1">
    <property type="nucleotide sequence ID" value="NZ_BCVB01000015.1"/>
</dbReference>
<keyword evidence="1" id="KW-0238">DNA-binding</keyword>
<dbReference type="Pfam" id="PF01381">
    <property type="entry name" value="HTH_3"/>
    <property type="match status" value="1"/>
</dbReference>
<protein>
    <submittedName>
        <fullName evidence="2">Helix-turn-helix family protein</fullName>
    </submittedName>
</protein>
<dbReference type="GO" id="GO:0005829">
    <property type="term" value="C:cytosol"/>
    <property type="evidence" value="ECO:0007669"/>
    <property type="project" value="TreeGrafter"/>
</dbReference>
<dbReference type="AlphaFoldDB" id="A0A0B6AUP5"/>
<dbReference type="PANTHER" id="PTHR46797:SF24">
    <property type="entry name" value="DNA-BINDING PHAGE PROTEIN"/>
    <property type="match status" value="1"/>
</dbReference>
<dbReference type="EMBL" id="CP009920">
    <property type="protein sequence ID" value="AJI23579.1"/>
    <property type="molecule type" value="Genomic_DNA"/>
</dbReference>
<dbReference type="SUPFAM" id="SSF47413">
    <property type="entry name" value="lambda repressor-like DNA-binding domains"/>
    <property type="match status" value="1"/>
</dbReference>
<dbReference type="SMART" id="SM00530">
    <property type="entry name" value="HTH_XRE"/>
    <property type="match status" value="1"/>
</dbReference>
<dbReference type="Pfam" id="PF07883">
    <property type="entry name" value="Cupin_2"/>
    <property type="match status" value="1"/>
</dbReference>
<dbReference type="HOGENOM" id="CLU_085376_5_0_9"/>
<dbReference type="Gene3D" id="1.10.260.40">
    <property type="entry name" value="lambda repressor-like DNA-binding domains"/>
    <property type="match status" value="1"/>
</dbReference>
<sequence>MHSEEMMKKVGNELRKIRTQREFTLDELADRTGVSKLTLGKIERGETNPTLGVMWKITTGLNIPLTKLVSVQPSVAVSKCGEGFSLKGPDEAWKVEFIFQNQIDSTIEMYRAFLSPLATYCPEPHHKGLIEVATVMEGRIEMKIEEELYELKQFDSIKFEGSHVHSYKNLEERPAVLHLLLKYEE</sequence>
<organism evidence="2 3">
    <name type="scientific">Priestia megaterium (strain ATCC 14581 / DSM 32 / CCUG 1817 / JCM 2506 / NBRC 15308 / NCIMB 9376 / NCTC 10342 / NRRL B-14308 / VKM B-512 / Ford 19)</name>
    <name type="common">Bacillus megaterium</name>
    <dbReference type="NCBI Taxonomy" id="1348623"/>
    <lineage>
        <taxon>Bacteria</taxon>
        <taxon>Bacillati</taxon>
        <taxon>Bacillota</taxon>
        <taxon>Bacilli</taxon>
        <taxon>Bacillales</taxon>
        <taxon>Bacillaceae</taxon>
        <taxon>Priestia</taxon>
    </lineage>
</organism>
<name>A0A0B6AUP5_PRIM2</name>
<dbReference type="GeneID" id="93642927"/>